<dbReference type="Proteomes" id="UP000570595">
    <property type="component" value="Unassembled WGS sequence"/>
</dbReference>
<gene>
    <name evidence="2" type="ORF">FOZ61_008572</name>
</gene>
<evidence type="ECO:0000313" key="2">
    <source>
        <dbReference type="EMBL" id="KAF4653988.1"/>
    </source>
</evidence>
<feature type="region of interest" description="Disordered" evidence="1">
    <location>
        <begin position="347"/>
        <end position="393"/>
    </location>
</feature>
<evidence type="ECO:0008006" key="4">
    <source>
        <dbReference type="Google" id="ProtNLM"/>
    </source>
</evidence>
<evidence type="ECO:0000313" key="3">
    <source>
        <dbReference type="Proteomes" id="UP000570595"/>
    </source>
</evidence>
<name>A0A7J6L3E9_PEROL</name>
<protein>
    <recommendedName>
        <fullName evidence="4">RAP domain-containing protein</fullName>
    </recommendedName>
</protein>
<feature type="compositionally biased region" description="Low complexity" evidence="1">
    <location>
        <begin position="365"/>
        <end position="393"/>
    </location>
</feature>
<proteinExistence type="predicted"/>
<evidence type="ECO:0000256" key="1">
    <source>
        <dbReference type="SAM" id="MobiDB-lite"/>
    </source>
</evidence>
<organism evidence="2 3">
    <name type="scientific">Perkinsus olseni</name>
    <name type="common">Perkinsus atlanticus</name>
    <dbReference type="NCBI Taxonomy" id="32597"/>
    <lineage>
        <taxon>Eukaryota</taxon>
        <taxon>Sar</taxon>
        <taxon>Alveolata</taxon>
        <taxon>Perkinsozoa</taxon>
        <taxon>Perkinsea</taxon>
        <taxon>Perkinsida</taxon>
        <taxon>Perkinsidae</taxon>
        <taxon>Perkinsus</taxon>
    </lineage>
</organism>
<accession>A0A7J6L3E9</accession>
<dbReference type="EMBL" id="JABAHT010000572">
    <property type="protein sequence ID" value="KAF4653988.1"/>
    <property type="molecule type" value="Genomic_DNA"/>
</dbReference>
<reference evidence="2 3" key="1">
    <citation type="submission" date="2020-04" db="EMBL/GenBank/DDBJ databases">
        <title>Perkinsus olseni comparative genomics.</title>
        <authorList>
            <person name="Bogema D.R."/>
        </authorList>
    </citation>
    <scope>NUCLEOTIDE SEQUENCE [LARGE SCALE GENOMIC DNA]</scope>
    <source>
        <strain evidence="2">ATCC PRA-179</strain>
    </source>
</reference>
<dbReference type="AlphaFoldDB" id="A0A7J6L3E9"/>
<dbReference type="OrthoDB" id="10376349at2759"/>
<sequence length="393" mass="42192">MLPCMEAWTTTFCRLRPFDLADQLAQPCRLNQFNALDVEALSSLLWALAATRVWNEKLILYACAHLVHRVESNSISSSISISISSISSSEAMSKSLVQAIWALAGLNAPLMKFGKAVVTLTRELEKRVDTLSSSDLVNLITALSVFVPTTLLKQHGGAELLSKACGKLVEALTGQLEKPYRPDWMATAAKALYFARVVARVPSSSGLNDTSLSAVLSARKCAPLGRLSVKAATQLGVVCHGVKADGIRVNAMALGLFPCDVLYDESKEVLEIERPNQFVRTDEGTITSICGWDQLSRECLSALGFRLTAISQAEWAALMLPPTAMASAADQLSAQIKYVKSRMRSSARPKVSEIPMMMRGRSRTRSGSSSSEASSRSSSASSSSGSSSGSSDD</sequence>
<comment type="caution">
    <text evidence="2">The sequence shown here is derived from an EMBL/GenBank/DDBJ whole genome shotgun (WGS) entry which is preliminary data.</text>
</comment>